<protein>
    <submittedName>
        <fullName evidence="2">Alpha/beta hydrolase family</fullName>
    </submittedName>
</protein>
<feature type="domain" description="AB hydrolase-1" evidence="1">
    <location>
        <begin position="145"/>
        <end position="285"/>
    </location>
</feature>
<dbReference type="InterPro" id="IPR029058">
    <property type="entry name" value="AB_hydrolase_fold"/>
</dbReference>
<dbReference type="PANTHER" id="PTHR43194:SF5">
    <property type="entry name" value="PIMELOYL-[ACYL-CARRIER PROTEIN] METHYL ESTER ESTERASE"/>
    <property type="match status" value="1"/>
</dbReference>
<dbReference type="OrthoDB" id="7820973at2"/>
<dbReference type="Gene3D" id="3.40.50.1820">
    <property type="entry name" value="alpha/beta hydrolase"/>
    <property type="match status" value="1"/>
</dbReference>
<dbReference type="InterPro" id="IPR000073">
    <property type="entry name" value="AB_hydrolase_1"/>
</dbReference>
<dbReference type="InterPro" id="IPR050228">
    <property type="entry name" value="Carboxylesterase_BioH"/>
</dbReference>
<organism evidence="2 3">
    <name type="scientific">Leminorella richardii</name>
    <dbReference type="NCBI Taxonomy" id="158841"/>
    <lineage>
        <taxon>Bacteria</taxon>
        <taxon>Pseudomonadati</taxon>
        <taxon>Pseudomonadota</taxon>
        <taxon>Gammaproteobacteria</taxon>
        <taxon>Enterobacterales</taxon>
        <taxon>Budviciaceae</taxon>
        <taxon>Leminorella</taxon>
    </lineage>
</organism>
<evidence type="ECO:0000313" key="3">
    <source>
        <dbReference type="Proteomes" id="UP000249005"/>
    </source>
</evidence>
<gene>
    <name evidence="2" type="ORF">NCTC12151_03468</name>
</gene>
<evidence type="ECO:0000313" key="2">
    <source>
        <dbReference type="EMBL" id="SQI44134.1"/>
    </source>
</evidence>
<dbReference type="Proteomes" id="UP000249005">
    <property type="component" value="Chromosome 1"/>
</dbReference>
<name>A0A2X4Y6L7_9GAMM</name>
<dbReference type="Pfam" id="PF00561">
    <property type="entry name" value="Abhydrolase_1"/>
    <property type="match status" value="1"/>
</dbReference>
<dbReference type="EMBL" id="LS483470">
    <property type="protein sequence ID" value="SQI44134.1"/>
    <property type="molecule type" value="Genomic_DNA"/>
</dbReference>
<dbReference type="SUPFAM" id="SSF53474">
    <property type="entry name" value="alpha/beta-Hydrolases"/>
    <property type="match status" value="1"/>
</dbReference>
<sequence>MNNESLHIRDLGSFFVGGREYEISGQPPFETTIAKGCKPSLLDPNGQFEAGQMYVQFMHHEKPQARYPLAFIHGGGMTGACWETTPDGRPGMHNYFLRRGHNTYVCDGVERGRASWAQYPHIYDGHPQFRTKQQAWESFRFGPDYAAREVWPGQQFPVDAFDTFMKQAVPRWTCNDALAEAAYAALLAKLGKCVILAHSQGCGQILNVVQQHPDRVAAVILLEPSGAPQTENVDISLLKEVPFLFVWGDNVDAGKTWWSEFYRNVSSYADRLSQVQVPVTWVDLPKRGIRGNSHILIMDRNSDDIAGLIQDWMTQQGLMHHSL</sequence>
<keyword evidence="3" id="KW-1185">Reference proteome</keyword>
<keyword evidence="2" id="KW-0378">Hydrolase</keyword>
<dbReference type="CDD" id="cd12808">
    <property type="entry name" value="Esterase_713_like-1"/>
    <property type="match status" value="1"/>
</dbReference>
<dbReference type="PANTHER" id="PTHR43194">
    <property type="entry name" value="HYDROLASE ALPHA/BETA FOLD FAMILY"/>
    <property type="match status" value="1"/>
</dbReference>
<dbReference type="KEGG" id="lri:NCTC12151_03468"/>
<dbReference type="RefSeq" id="WP_111741731.1">
    <property type="nucleotide sequence ID" value="NZ_LR698987.1"/>
</dbReference>
<evidence type="ECO:0000259" key="1">
    <source>
        <dbReference type="Pfam" id="PF00561"/>
    </source>
</evidence>
<reference evidence="2 3" key="1">
    <citation type="submission" date="2018-06" db="EMBL/GenBank/DDBJ databases">
        <authorList>
            <consortium name="Pathogen Informatics"/>
            <person name="Doyle S."/>
        </authorList>
    </citation>
    <scope>NUCLEOTIDE SEQUENCE [LARGE SCALE GENOMIC DNA]</scope>
    <source>
        <strain evidence="2 3">NCTC12151</strain>
    </source>
</reference>
<dbReference type="GO" id="GO:0016787">
    <property type="term" value="F:hydrolase activity"/>
    <property type="evidence" value="ECO:0007669"/>
    <property type="project" value="UniProtKB-KW"/>
</dbReference>
<accession>A0A2X4Y6L7</accession>
<dbReference type="AlphaFoldDB" id="A0A2X4Y6L7"/>
<proteinExistence type="predicted"/>